<dbReference type="EMBL" id="MU117969">
    <property type="protein sequence ID" value="KAF9652289.1"/>
    <property type="molecule type" value="Genomic_DNA"/>
</dbReference>
<keyword evidence="2" id="KW-1185">Reference proteome</keyword>
<reference evidence="1" key="1">
    <citation type="submission" date="2019-10" db="EMBL/GenBank/DDBJ databases">
        <authorList>
            <consortium name="DOE Joint Genome Institute"/>
            <person name="Kuo A."/>
            <person name="Miyauchi S."/>
            <person name="Kiss E."/>
            <person name="Drula E."/>
            <person name="Kohler A."/>
            <person name="Sanchez-Garcia M."/>
            <person name="Andreopoulos B."/>
            <person name="Barry K.W."/>
            <person name="Bonito G."/>
            <person name="Buee M."/>
            <person name="Carver A."/>
            <person name="Chen C."/>
            <person name="Cichocki N."/>
            <person name="Clum A."/>
            <person name="Culley D."/>
            <person name="Crous P.W."/>
            <person name="Fauchery L."/>
            <person name="Girlanda M."/>
            <person name="Hayes R."/>
            <person name="Keri Z."/>
            <person name="Labutti K."/>
            <person name="Lipzen A."/>
            <person name="Lombard V."/>
            <person name="Magnuson J."/>
            <person name="Maillard F."/>
            <person name="Morin E."/>
            <person name="Murat C."/>
            <person name="Nolan M."/>
            <person name="Ohm R."/>
            <person name="Pangilinan J."/>
            <person name="Pereira M."/>
            <person name="Perotto S."/>
            <person name="Peter M."/>
            <person name="Riley R."/>
            <person name="Sitrit Y."/>
            <person name="Stielow B."/>
            <person name="Szollosi G."/>
            <person name="Zifcakova L."/>
            <person name="Stursova M."/>
            <person name="Spatafora J.W."/>
            <person name="Tedersoo L."/>
            <person name="Vaario L.-M."/>
            <person name="Yamada A."/>
            <person name="Yan M."/>
            <person name="Wang P."/>
            <person name="Xu J."/>
            <person name="Bruns T."/>
            <person name="Baldrian P."/>
            <person name="Vilgalys R."/>
            <person name="Henrissat B."/>
            <person name="Grigoriev I.V."/>
            <person name="Hibbett D."/>
            <person name="Nagy L.G."/>
            <person name="Martin F.M."/>
        </authorList>
    </citation>
    <scope>NUCLEOTIDE SEQUENCE</scope>
    <source>
        <strain evidence="1">P2</strain>
    </source>
</reference>
<reference evidence="1" key="2">
    <citation type="journal article" date="2020" name="Nat. Commun.">
        <title>Large-scale genome sequencing of mycorrhizal fungi provides insights into the early evolution of symbiotic traits.</title>
        <authorList>
            <person name="Miyauchi S."/>
            <person name="Kiss E."/>
            <person name="Kuo A."/>
            <person name="Drula E."/>
            <person name="Kohler A."/>
            <person name="Sanchez-Garcia M."/>
            <person name="Morin E."/>
            <person name="Andreopoulos B."/>
            <person name="Barry K.W."/>
            <person name="Bonito G."/>
            <person name="Buee M."/>
            <person name="Carver A."/>
            <person name="Chen C."/>
            <person name="Cichocki N."/>
            <person name="Clum A."/>
            <person name="Culley D."/>
            <person name="Crous P.W."/>
            <person name="Fauchery L."/>
            <person name="Girlanda M."/>
            <person name="Hayes R.D."/>
            <person name="Keri Z."/>
            <person name="LaButti K."/>
            <person name="Lipzen A."/>
            <person name="Lombard V."/>
            <person name="Magnuson J."/>
            <person name="Maillard F."/>
            <person name="Murat C."/>
            <person name="Nolan M."/>
            <person name="Ohm R.A."/>
            <person name="Pangilinan J."/>
            <person name="Pereira M.F."/>
            <person name="Perotto S."/>
            <person name="Peter M."/>
            <person name="Pfister S."/>
            <person name="Riley R."/>
            <person name="Sitrit Y."/>
            <person name="Stielow J.B."/>
            <person name="Szollosi G."/>
            <person name="Zifcakova L."/>
            <person name="Stursova M."/>
            <person name="Spatafora J.W."/>
            <person name="Tedersoo L."/>
            <person name="Vaario L.M."/>
            <person name="Yamada A."/>
            <person name="Yan M."/>
            <person name="Wang P."/>
            <person name="Xu J."/>
            <person name="Bruns T."/>
            <person name="Baldrian P."/>
            <person name="Vilgalys R."/>
            <person name="Dunand C."/>
            <person name="Henrissat B."/>
            <person name="Grigoriev I.V."/>
            <person name="Hibbett D."/>
            <person name="Nagy L.G."/>
            <person name="Martin F.M."/>
        </authorList>
    </citation>
    <scope>NUCLEOTIDE SEQUENCE</scope>
    <source>
        <strain evidence="1">P2</strain>
    </source>
</reference>
<sequence length="519" mass="58786">MGYPASGVEGLYRNKREDAKRFLDSRHGKNYWVFNFCPVVENSYPSSVFEDRVSRYPFPDHHVPPLSILPLVAREIHSYLNDSKDRVVVLHCKAGKGRSGTMACSYLVSINDILPAGQRKHREEWTEDQVEALISIIPTDDPSVALTQDAYGSTHPTEDNATNSGKGEERRTASEALAHVLELHTSKRMKAPSPGEKRKQGVSIPSQRRWLHYWSLLMSHRAPPDFWADKSHPKVRITSITLRMKEASAIKYQVIRATNAILNRTTGNECKGKGAVWISLARYDDELVDLLESWEHHTRDEGGHMGFRKPESDQIDEDGLADIFFRTPKWDEMEMVKSFARMGMPDGARREETKEPGNIITYVVEPLTDEKWVEIKDVIAGEDKGLEHQEVRSEATSVNDIVTKESSGGVEGIVVDANRELRAKLYTSQICIGWFWFIPTFHFAEGKRRKEWKLTKKELDFPLGLGSDIIDVEIEMERVDETPAEPLTRVSSIESRAGKRDPSSTVVEDAVGTHQAMES</sequence>
<evidence type="ECO:0000313" key="2">
    <source>
        <dbReference type="Proteomes" id="UP000886501"/>
    </source>
</evidence>
<evidence type="ECO:0000313" key="1">
    <source>
        <dbReference type="EMBL" id="KAF9652289.1"/>
    </source>
</evidence>
<gene>
    <name evidence="1" type="ORF">BDM02DRAFT_3109278</name>
</gene>
<dbReference type="Proteomes" id="UP000886501">
    <property type="component" value="Unassembled WGS sequence"/>
</dbReference>
<comment type="caution">
    <text evidence="1">The sequence shown here is derived from an EMBL/GenBank/DDBJ whole genome shotgun (WGS) entry which is preliminary data.</text>
</comment>
<protein>
    <submittedName>
        <fullName evidence="1">Phosphatases II</fullName>
    </submittedName>
</protein>
<accession>A0ACB6ZRX0</accession>
<proteinExistence type="predicted"/>
<organism evidence="1 2">
    <name type="scientific">Thelephora ganbajun</name>
    <name type="common">Ganba fungus</name>
    <dbReference type="NCBI Taxonomy" id="370292"/>
    <lineage>
        <taxon>Eukaryota</taxon>
        <taxon>Fungi</taxon>
        <taxon>Dikarya</taxon>
        <taxon>Basidiomycota</taxon>
        <taxon>Agaricomycotina</taxon>
        <taxon>Agaricomycetes</taxon>
        <taxon>Thelephorales</taxon>
        <taxon>Thelephoraceae</taxon>
        <taxon>Thelephora</taxon>
    </lineage>
</organism>
<name>A0ACB6ZRX0_THEGA</name>